<protein>
    <submittedName>
        <fullName evidence="2">Uncharacterized protein</fullName>
    </submittedName>
</protein>
<organism evidence="2 3">
    <name type="scientific">Theileria orientalis</name>
    <dbReference type="NCBI Taxonomy" id="68886"/>
    <lineage>
        <taxon>Eukaryota</taxon>
        <taxon>Sar</taxon>
        <taxon>Alveolata</taxon>
        <taxon>Apicomplexa</taxon>
        <taxon>Aconoidasida</taxon>
        <taxon>Piroplasmida</taxon>
        <taxon>Theileriidae</taxon>
        <taxon>Theileria</taxon>
    </lineage>
</organism>
<accession>A0A976M6M9</accession>
<dbReference type="Proteomes" id="UP000244803">
    <property type="component" value="Chromosome 4"/>
</dbReference>
<dbReference type="AlphaFoldDB" id="A0A976M6M9"/>
<feature type="region of interest" description="Disordered" evidence="1">
    <location>
        <begin position="45"/>
        <end position="67"/>
    </location>
</feature>
<proteinExistence type="predicted"/>
<name>A0A976M6M9_THEOR</name>
<feature type="compositionally biased region" description="Low complexity" evidence="1">
    <location>
        <begin position="49"/>
        <end position="64"/>
    </location>
</feature>
<feature type="compositionally biased region" description="Low complexity" evidence="1">
    <location>
        <begin position="361"/>
        <end position="370"/>
    </location>
</feature>
<feature type="region of interest" description="Disordered" evidence="1">
    <location>
        <begin position="361"/>
        <end position="393"/>
    </location>
</feature>
<dbReference type="EMBL" id="CP056067">
    <property type="protein sequence ID" value="UKJ89460.2"/>
    <property type="molecule type" value="Genomic_DNA"/>
</dbReference>
<evidence type="ECO:0000313" key="2">
    <source>
        <dbReference type="EMBL" id="UKJ89460.2"/>
    </source>
</evidence>
<evidence type="ECO:0000256" key="1">
    <source>
        <dbReference type="SAM" id="MobiDB-lite"/>
    </source>
</evidence>
<sequence>MLTVFEKDRPSLLCNIVSSLLSNGSDLLVTGTVNDPIYIQSPRISDLGSASTTDHNGTTTTGDDSGTRNGLGFSDFTDYDSTQLVTADYASNTDINDTHRDNDYTNNTNKTINGSYRNGVTHNGNTSIESIHRIKSPVDDYYRHKFLLRLRKKQFYNNFDLGFYLLVKFGGPTTTMGISILNDDELLECSQISKLKSYRDVEKWYSEQYNHLLDQYRKSHGRKGLEGTQVNVYKYNKINGTNGNNYGNNGVKYDLKENIHYIKPPNPLTNKTNGLYDIKQNTVNSARLNKKLSKLIPCKKWFEPEKLHKKVVEQRHWNPFSIFGSSIPYVSINQVFNVESSDKYVVGRVKEGVLSRIDGNLGNSNTNGTTRSEAYEIGNGSESNDQSDEENSPNTMMIKYLQKKWIKESKKTINWNYDPLLNVEALWYINSTGRYLDMSKDVCVLQKCYCTTPDPSVRFNWNDPRNRRDSPRGSMGFMLDYNDYKRARSRYLELDDMCNTNGCKKANIRNENDQNNLEVEDEIKLAYYSNYFKHNTLI</sequence>
<reference evidence="2" key="1">
    <citation type="submission" date="2022-07" db="EMBL/GenBank/DDBJ databases">
        <title>Evaluation of T. orientalis genome assembly methods using nanopore sequencing and analysis of variation between genomes.</title>
        <authorList>
            <person name="Yam J."/>
            <person name="Micallef M.L."/>
            <person name="Liu M."/>
            <person name="Djordjevic S.P."/>
            <person name="Bogema D.R."/>
            <person name="Jenkins C."/>
        </authorList>
    </citation>
    <scope>NUCLEOTIDE SEQUENCE</scope>
    <source>
        <strain evidence="2">Fish Creek</strain>
    </source>
</reference>
<evidence type="ECO:0000313" key="3">
    <source>
        <dbReference type="Proteomes" id="UP000244803"/>
    </source>
</evidence>
<gene>
    <name evidence="2" type="ORF">MACJ_002711</name>
</gene>
<dbReference type="OrthoDB" id="339519at2759"/>